<dbReference type="InterPro" id="IPR002850">
    <property type="entry name" value="PIN_toxin-like"/>
</dbReference>
<accession>A0A841JVG2</accession>
<gene>
    <name evidence="2" type="ORF">HNQ77_003330</name>
</gene>
<proteinExistence type="predicted"/>
<dbReference type="Proteomes" id="UP000538666">
    <property type="component" value="Unassembled WGS sequence"/>
</dbReference>
<feature type="domain" description="PIN" evidence="1">
    <location>
        <begin position="3"/>
        <end position="111"/>
    </location>
</feature>
<evidence type="ECO:0000259" key="1">
    <source>
        <dbReference type="Pfam" id="PF13470"/>
    </source>
</evidence>
<evidence type="ECO:0000313" key="2">
    <source>
        <dbReference type="EMBL" id="MBB6145372.1"/>
    </source>
</evidence>
<dbReference type="InterPro" id="IPR029060">
    <property type="entry name" value="PIN-like_dom_sf"/>
</dbReference>
<dbReference type="PANTHER" id="PTHR34610">
    <property type="entry name" value="SSL7007 PROTEIN"/>
    <property type="match status" value="1"/>
</dbReference>
<organism evidence="2 3">
    <name type="scientific">Silvibacterium bohemicum</name>
    <dbReference type="NCBI Taxonomy" id="1577686"/>
    <lineage>
        <taxon>Bacteria</taxon>
        <taxon>Pseudomonadati</taxon>
        <taxon>Acidobacteriota</taxon>
        <taxon>Terriglobia</taxon>
        <taxon>Terriglobales</taxon>
        <taxon>Acidobacteriaceae</taxon>
        <taxon>Silvibacterium</taxon>
    </lineage>
</organism>
<dbReference type="AlphaFoldDB" id="A0A841JVG2"/>
<protein>
    <submittedName>
        <fullName evidence="2">Putative PIN family toxin of toxin-antitoxin system</fullName>
    </submittedName>
</protein>
<name>A0A841JVG2_9BACT</name>
<comment type="caution">
    <text evidence="2">The sequence shown here is derived from an EMBL/GenBank/DDBJ whole genome shotgun (WGS) entry which is preliminary data.</text>
</comment>
<sequence length="134" mass="15005">MTRVVLDTNIVISALLNPRGSPAQVFLSAISEPDVLLCVSGDIFAEYEEVIRRPRFNRSAGEIDAALQTIREEGWWVEPRQRVKACSDPDDDKFLACAQAADVHYLVTGNSKHFPAVWFNTRVVTAREFVDAIL</sequence>
<evidence type="ECO:0000313" key="3">
    <source>
        <dbReference type="Proteomes" id="UP000538666"/>
    </source>
</evidence>
<dbReference type="NCBIfam" id="TIGR00305">
    <property type="entry name" value="putative toxin-antitoxin system toxin component, PIN family"/>
    <property type="match status" value="1"/>
</dbReference>
<reference evidence="2 3" key="1">
    <citation type="submission" date="2020-08" db="EMBL/GenBank/DDBJ databases">
        <title>Genomic Encyclopedia of Type Strains, Phase IV (KMG-IV): sequencing the most valuable type-strain genomes for metagenomic binning, comparative biology and taxonomic classification.</title>
        <authorList>
            <person name="Goeker M."/>
        </authorList>
    </citation>
    <scope>NUCLEOTIDE SEQUENCE [LARGE SCALE GENOMIC DNA]</scope>
    <source>
        <strain evidence="2 3">DSM 103733</strain>
    </source>
</reference>
<dbReference type="EMBL" id="JACHEK010000006">
    <property type="protein sequence ID" value="MBB6145372.1"/>
    <property type="molecule type" value="Genomic_DNA"/>
</dbReference>
<dbReference type="PANTHER" id="PTHR34610:SF3">
    <property type="entry name" value="SSL7007 PROTEIN"/>
    <property type="match status" value="1"/>
</dbReference>
<dbReference type="RefSeq" id="WP_050061544.1">
    <property type="nucleotide sequence ID" value="NZ_JACHEK010000006.1"/>
</dbReference>
<dbReference type="InterPro" id="IPR002716">
    <property type="entry name" value="PIN_dom"/>
</dbReference>
<dbReference type="SUPFAM" id="SSF88723">
    <property type="entry name" value="PIN domain-like"/>
    <property type="match status" value="1"/>
</dbReference>
<keyword evidence="3" id="KW-1185">Reference proteome</keyword>
<dbReference type="OrthoDB" id="32918at2"/>
<dbReference type="Pfam" id="PF13470">
    <property type="entry name" value="PIN_3"/>
    <property type="match status" value="1"/>
</dbReference>